<keyword evidence="8" id="KW-0547">Nucleotide-binding</keyword>
<evidence type="ECO:0000256" key="2">
    <source>
        <dbReference type="ARBA" id="ARBA00004651"/>
    </source>
</evidence>
<evidence type="ECO:0000256" key="4">
    <source>
        <dbReference type="ARBA" id="ARBA00022475"/>
    </source>
</evidence>
<evidence type="ECO:0000256" key="3">
    <source>
        <dbReference type="ARBA" id="ARBA00012438"/>
    </source>
</evidence>
<dbReference type="InterPro" id="IPR050980">
    <property type="entry name" value="2C_sensor_his_kinase"/>
</dbReference>
<dbReference type="EMBL" id="CP095043">
    <property type="protein sequence ID" value="UOQ59122.1"/>
    <property type="molecule type" value="Genomic_DNA"/>
</dbReference>
<dbReference type="PRINTS" id="PR00344">
    <property type="entry name" value="BCTRLSENSOR"/>
</dbReference>
<reference evidence="16 17" key="1">
    <citation type="submission" date="2022-04" db="EMBL/GenBank/DDBJ databases">
        <title>Leucobacter sp. isolated from rhizosphere of onion.</title>
        <authorList>
            <person name="Won M."/>
            <person name="Lee C.-M."/>
            <person name="Woen H.-Y."/>
            <person name="Kwon S.-W."/>
        </authorList>
    </citation>
    <scope>NUCLEOTIDE SEQUENCE [LARGE SCALE GENOMIC DNA]</scope>
    <source>
        <strain evidence="16 17">H25R-14</strain>
    </source>
</reference>
<keyword evidence="11 14" id="KW-1133">Transmembrane helix</keyword>
<dbReference type="InterPro" id="IPR003594">
    <property type="entry name" value="HATPase_dom"/>
</dbReference>
<evidence type="ECO:0000256" key="14">
    <source>
        <dbReference type="SAM" id="Phobius"/>
    </source>
</evidence>
<feature type="transmembrane region" description="Helical" evidence="14">
    <location>
        <begin position="191"/>
        <end position="214"/>
    </location>
</feature>
<keyword evidence="7 14" id="KW-0812">Transmembrane</keyword>
<dbReference type="InterPro" id="IPR036890">
    <property type="entry name" value="HATPase_C_sf"/>
</dbReference>
<keyword evidence="9" id="KW-0418">Kinase</keyword>
<dbReference type="RefSeq" id="WP_244683959.1">
    <property type="nucleotide sequence ID" value="NZ_CP095043.1"/>
</dbReference>
<dbReference type="EC" id="2.7.13.3" evidence="3"/>
<evidence type="ECO:0000256" key="7">
    <source>
        <dbReference type="ARBA" id="ARBA00022692"/>
    </source>
</evidence>
<gene>
    <name evidence="16" type="ORF">MUN76_08630</name>
</gene>
<dbReference type="Pfam" id="PF02518">
    <property type="entry name" value="HATPase_c"/>
    <property type="match status" value="1"/>
</dbReference>
<evidence type="ECO:0000313" key="17">
    <source>
        <dbReference type="Proteomes" id="UP000831775"/>
    </source>
</evidence>
<dbReference type="SMART" id="SM00387">
    <property type="entry name" value="HATPase_c"/>
    <property type="match status" value="1"/>
</dbReference>
<dbReference type="PANTHER" id="PTHR44936">
    <property type="entry name" value="SENSOR PROTEIN CREC"/>
    <property type="match status" value="1"/>
</dbReference>
<dbReference type="InterPro" id="IPR005467">
    <property type="entry name" value="His_kinase_dom"/>
</dbReference>
<evidence type="ECO:0000259" key="15">
    <source>
        <dbReference type="PROSITE" id="PS50109"/>
    </source>
</evidence>
<dbReference type="InterPro" id="IPR016120">
    <property type="entry name" value="Sig_transdc_His_kin_SpoOB"/>
</dbReference>
<keyword evidence="5" id="KW-0597">Phosphoprotein</keyword>
<dbReference type="SUPFAM" id="SSF55874">
    <property type="entry name" value="ATPase domain of HSP90 chaperone/DNA topoisomerase II/histidine kinase"/>
    <property type="match status" value="1"/>
</dbReference>
<evidence type="ECO:0000256" key="9">
    <source>
        <dbReference type="ARBA" id="ARBA00022777"/>
    </source>
</evidence>
<dbReference type="Pfam" id="PF17203">
    <property type="entry name" value="sCache_3_2"/>
    <property type="match status" value="1"/>
</dbReference>
<feature type="transmembrane region" description="Helical" evidence="14">
    <location>
        <begin position="12"/>
        <end position="36"/>
    </location>
</feature>
<keyword evidence="13 14" id="KW-0472">Membrane</keyword>
<dbReference type="CDD" id="cd00075">
    <property type="entry name" value="HATPase"/>
    <property type="match status" value="1"/>
</dbReference>
<evidence type="ECO:0000256" key="13">
    <source>
        <dbReference type="ARBA" id="ARBA00023136"/>
    </source>
</evidence>
<proteinExistence type="predicted"/>
<dbReference type="Gene3D" id="3.30.565.10">
    <property type="entry name" value="Histidine kinase-like ATPase, C-terminal domain"/>
    <property type="match status" value="1"/>
</dbReference>
<sequence length="429" mass="44792">MGTWTPARGARIGLLFLPTLIVLVCVGVTCSIAVAVQERSIRAATADRVSDVARSLAQLEQVIAVLESDTTAGAGSLPTGSAALQPLATLIERAAGVDYVVIANEHGVRLTHPTPTKRGELVSTDHSEVLEGAPFLGTEAGTLGPTLRAKVPVIIGTDAEAAGADPVIGTVSVGILESRIAEDLNDALVDLLPWAGGALLVGAVASAFVSAAFARRLRRLDAMSGELDQQRRTAMALREQTHEFHTRMHVIHGLVSQGDTAEALTYIDGIAPLHSDREVTGVDAHPVLRAVVDALSAELRAAGAGLTVDVDVESEVGEEILLVIANLCRNAGESGASHVRLTLTETDGRIRGLVEDDGPGIPPQLGERIFSRGVTSKRDVTGTGRGVGLDLVRRALRSRNGTIEVGRSALGGASFLFECPVELSAEGRR</sequence>
<dbReference type="Proteomes" id="UP000831775">
    <property type="component" value="Chromosome"/>
</dbReference>
<dbReference type="PANTHER" id="PTHR44936:SF9">
    <property type="entry name" value="SENSOR PROTEIN CREC"/>
    <property type="match status" value="1"/>
</dbReference>
<dbReference type="InterPro" id="IPR004358">
    <property type="entry name" value="Sig_transdc_His_kin-like_C"/>
</dbReference>
<keyword evidence="17" id="KW-1185">Reference proteome</keyword>
<evidence type="ECO:0000256" key="11">
    <source>
        <dbReference type="ARBA" id="ARBA00022989"/>
    </source>
</evidence>
<keyword evidence="12" id="KW-0902">Two-component regulatory system</keyword>
<keyword evidence="10 16" id="KW-0067">ATP-binding</keyword>
<evidence type="ECO:0000256" key="10">
    <source>
        <dbReference type="ARBA" id="ARBA00022840"/>
    </source>
</evidence>
<name>A0ABY4FSA3_9MICO</name>
<accession>A0ABY4FSA3</accession>
<comment type="subcellular location">
    <subcellularLocation>
        <location evidence="2">Cell membrane</location>
        <topology evidence="2">Multi-pass membrane protein</topology>
    </subcellularLocation>
</comment>
<organism evidence="16 17">
    <name type="scientific">Leucobacter rhizosphaerae</name>
    <dbReference type="NCBI Taxonomy" id="2932245"/>
    <lineage>
        <taxon>Bacteria</taxon>
        <taxon>Bacillati</taxon>
        <taxon>Actinomycetota</taxon>
        <taxon>Actinomycetes</taxon>
        <taxon>Micrococcales</taxon>
        <taxon>Microbacteriaceae</taxon>
        <taxon>Leucobacter</taxon>
    </lineage>
</organism>
<evidence type="ECO:0000256" key="1">
    <source>
        <dbReference type="ARBA" id="ARBA00000085"/>
    </source>
</evidence>
<evidence type="ECO:0000256" key="12">
    <source>
        <dbReference type="ARBA" id="ARBA00023012"/>
    </source>
</evidence>
<evidence type="ECO:0000256" key="5">
    <source>
        <dbReference type="ARBA" id="ARBA00022553"/>
    </source>
</evidence>
<dbReference type="SUPFAM" id="SSF55890">
    <property type="entry name" value="Sporulation response regulatory protein Spo0B"/>
    <property type="match status" value="1"/>
</dbReference>
<keyword evidence="6" id="KW-0808">Transferase</keyword>
<dbReference type="SUPFAM" id="SSF103190">
    <property type="entry name" value="Sensory domain-like"/>
    <property type="match status" value="1"/>
</dbReference>
<comment type="catalytic activity">
    <reaction evidence="1">
        <text>ATP + protein L-histidine = ADP + protein N-phospho-L-histidine.</text>
        <dbReference type="EC" id="2.7.13.3"/>
    </reaction>
</comment>
<evidence type="ECO:0000313" key="16">
    <source>
        <dbReference type="EMBL" id="UOQ59122.1"/>
    </source>
</evidence>
<evidence type="ECO:0000256" key="8">
    <source>
        <dbReference type="ARBA" id="ARBA00022741"/>
    </source>
</evidence>
<evidence type="ECO:0000256" key="6">
    <source>
        <dbReference type="ARBA" id="ARBA00022679"/>
    </source>
</evidence>
<dbReference type="InterPro" id="IPR033463">
    <property type="entry name" value="sCache_3"/>
</dbReference>
<dbReference type="InterPro" id="IPR029151">
    <property type="entry name" value="Sensor-like_sf"/>
</dbReference>
<keyword evidence="4" id="KW-1003">Cell membrane</keyword>
<dbReference type="PROSITE" id="PS50109">
    <property type="entry name" value="HIS_KIN"/>
    <property type="match status" value="1"/>
</dbReference>
<feature type="domain" description="Histidine kinase" evidence="15">
    <location>
        <begin position="323"/>
        <end position="423"/>
    </location>
</feature>
<dbReference type="Gene3D" id="3.30.450.20">
    <property type="entry name" value="PAS domain"/>
    <property type="match status" value="1"/>
</dbReference>
<protein>
    <recommendedName>
        <fullName evidence="3">histidine kinase</fullName>
        <ecNumber evidence="3">2.7.13.3</ecNumber>
    </recommendedName>
</protein>
<dbReference type="GO" id="GO:0005524">
    <property type="term" value="F:ATP binding"/>
    <property type="evidence" value="ECO:0007669"/>
    <property type="project" value="UniProtKB-KW"/>
</dbReference>